<gene>
    <name evidence="3" type="ORF">KL86DYS1_30145</name>
</gene>
<organism evidence="3">
    <name type="scientific">uncultured Dysgonomonas sp</name>
    <dbReference type="NCBI Taxonomy" id="206096"/>
    <lineage>
        <taxon>Bacteria</taxon>
        <taxon>Pseudomonadati</taxon>
        <taxon>Bacteroidota</taxon>
        <taxon>Bacteroidia</taxon>
        <taxon>Bacteroidales</taxon>
        <taxon>Dysgonomonadaceae</taxon>
        <taxon>Dysgonomonas</taxon>
        <taxon>environmental samples</taxon>
    </lineage>
</organism>
<dbReference type="EMBL" id="FLUM01000003">
    <property type="protein sequence ID" value="SBW01969.1"/>
    <property type="molecule type" value="Genomic_DNA"/>
</dbReference>
<dbReference type="GO" id="GO:0009228">
    <property type="term" value="P:thiamine biosynthetic process"/>
    <property type="evidence" value="ECO:0007669"/>
    <property type="project" value="UniProtKB-KW"/>
</dbReference>
<evidence type="ECO:0000256" key="1">
    <source>
        <dbReference type="RuleBase" id="RU363093"/>
    </source>
</evidence>
<reference evidence="3" key="1">
    <citation type="submission" date="2016-04" db="EMBL/GenBank/DDBJ databases">
        <authorList>
            <person name="Evans L.H."/>
            <person name="Alamgir A."/>
            <person name="Owens N."/>
            <person name="Weber N.D."/>
            <person name="Virtaneva K."/>
            <person name="Barbian K."/>
            <person name="Babar A."/>
            <person name="Rosenke K."/>
        </authorList>
    </citation>
    <scope>NUCLEOTIDE SEQUENCE</scope>
    <source>
        <strain evidence="3">86-1</strain>
    </source>
</reference>
<dbReference type="InterPro" id="IPR004305">
    <property type="entry name" value="Thiaminase-2/PQQC"/>
</dbReference>
<keyword evidence="1" id="KW-0378">Hydrolase</keyword>
<evidence type="ECO:0000313" key="3">
    <source>
        <dbReference type="EMBL" id="SBW01969.1"/>
    </source>
</evidence>
<keyword evidence="1" id="KW-0784">Thiamine biosynthesis</keyword>
<dbReference type="UniPathway" id="UPA00060"/>
<dbReference type="NCBIfam" id="TIGR04306">
    <property type="entry name" value="salvage_TenA"/>
    <property type="match status" value="1"/>
</dbReference>
<feature type="domain" description="Thiaminase-2/PQQC" evidence="2">
    <location>
        <begin position="8"/>
        <end position="211"/>
    </location>
</feature>
<dbReference type="InterPro" id="IPR016084">
    <property type="entry name" value="Haem_Oase-like_multi-hlx"/>
</dbReference>
<proteinExistence type="inferred from homology"/>
<accession>A0A212JR89</accession>
<sequence>MKWSEQAWNAAKPIYNKILEQPFIQGLIDGTLDREKFIFYIQQDALYLAEYGKVLTGIASKLSNPEHIEAFIHFAGDSIAVEKALHESFVSKIASISKPEPSPGCLLYTSFLLRQLASAPVEVIAAAVLPCFWIYKEVGDYILEHQVKGENPYQEWINTYGGEAFEQSVKTAISICDELAHRCTPEQRQAMTDAYVMCSRMEWIFWDSAWRLEKWAV</sequence>
<dbReference type="AlphaFoldDB" id="A0A212JR89"/>
<dbReference type="GO" id="GO:0009229">
    <property type="term" value="P:thiamine diphosphate biosynthetic process"/>
    <property type="evidence" value="ECO:0007669"/>
    <property type="project" value="UniProtKB-UniPathway"/>
</dbReference>
<dbReference type="SUPFAM" id="SSF48613">
    <property type="entry name" value="Heme oxygenase-like"/>
    <property type="match status" value="1"/>
</dbReference>
<comment type="similarity">
    <text evidence="1">Belongs to the TenA family.</text>
</comment>
<dbReference type="Pfam" id="PF03070">
    <property type="entry name" value="TENA_THI-4"/>
    <property type="match status" value="1"/>
</dbReference>
<dbReference type="GO" id="GO:0050334">
    <property type="term" value="F:thiaminase activity"/>
    <property type="evidence" value="ECO:0007669"/>
    <property type="project" value="UniProtKB-EC"/>
</dbReference>
<protein>
    <recommendedName>
        <fullName evidence="1">Aminopyrimidine aminohydrolase</fullName>
        <ecNumber evidence="1">3.5.99.2</ecNumber>
    </recommendedName>
</protein>
<comment type="catalytic activity">
    <reaction evidence="1">
        <text>4-amino-5-aminomethyl-2-methylpyrimidine + H2O = 4-amino-5-hydroxymethyl-2-methylpyrimidine + NH4(+)</text>
        <dbReference type="Rhea" id="RHEA:31799"/>
        <dbReference type="ChEBI" id="CHEBI:15377"/>
        <dbReference type="ChEBI" id="CHEBI:16892"/>
        <dbReference type="ChEBI" id="CHEBI:28938"/>
        <dbReference type="ChEBI" id="CHEBI:63416"/>
        <dbReference type="EC" id="3.5.99.2"/>
    </reaction>
</comment>
<dbReference type="InterPro" id="IPR027574">
    <property type="entry name" value="Thiaminase_II"/>
</dbReference>
<dbReference type="CDD" id="cd19365">
    <property type="entry name" value="TenA_C-like"/>
    <property type="match status" value="1"/>
</dbReference>
<dbReference type="GO" id="GO:0005829">
    <property type="term" value="C:cytosol"/>
    <property type="evidence" value="ECO:0007669"/>
    <property type="project" value="TreeGrafter"/>
</dbReference>
<dbReference type="EC" id="3.5.99.2" evidence="1"/>
<evidence type="ECO:0000259" key="2">
    <source>
        <dbReference type="Pfam" id="PF03070"/>
    </source>
</evidence>
<dbReference type="Gene3D" id="1.20.910.10">
    <property type="entry name" value="Heme oxygenase-like"/>
    <property type="match status" value="1"/>
</dbReference>
<dbReference type="InterPro" id="IPR050967">
    <property type="entry name" value="Thiamine_Salvage_TenA"/>
</dbReference>
<dbReference type="PANTHER" id="PTHR43198:SF2">
    <property type="entry name" value="SI:CH1073-67J19.1-RELATED"/>
    <property type="match status" value="1"/>
</dbReference>
<comment type="function">
    <text evidence="1">Catalyzes an amino-pyrimidine hydrolysis reaction at the C5' of the pyrimidine moiety of thiamine compounds, a reaction that is part of a thiamine salvage pathway.</text>
</comment>
<comment type="pathway">
    <text evidence="1">Cofactor biosynthesis; thiamine diphosphate biosynthesis.</text>
</comment>
<dbReference type="RefSeq" id="WP_296941876.1">
    <property type="nucleotide sequence ID" value="NZ_LT599032.1"/>
</dbReference>
<name>A0A212JR89_9BACT</name>
<comment type="catalytic activity">
    <reaction evidence="1">
        <text>thiamine + H2O = 5-(2-hydroxyethyl)-4-methylthiazole + 4-amino-5-hydroxymethyl-2-methylpyrimidine + H(+)</text>
        <dbReference type="Rhea" id="RHEA:17509"/>
        <dbReference type="ChEBI" id="CHEBI:15377"/>
        <dbReference type="ChEBI" id="CHEBI:15378"/>
        <dbReference type="ChEBI" id="CHEBI:16892"/>
        <dbReference type="ChEBI" id="CHEBI:17957"/>
        <dbReference type="ChEBI" id="CHEBI:18385"/>
        <dbReference type="EC" id="3.5.99.2"/>
    </reaction>
</comment>
<dbReference type="PANTHER" id="PTHR43198">
    <property type="entry name" value="BIFUNCTIONAL TH2 PROTEIN"/>
    <property type="match status" value="1"/>
</dbReference>